<feature type="compositionally biased region" description="Polar residues" evidence="11">
    <location>
        <begin position="481"/>
        <end position="497"/>
    </location>
</feature>
<dbReference type="InterPro" id="IPR003598">
    <property type="entry name" value="Ig_sub2"/>
</dbReference>
<feature type="compositionally biased region" description="Polar residues" evidence="11">
    <location>
        <begin position="1002"/>
        <end position="1019"/>
    </location>
</feature>
<protein>
    <recommendedName>
        <fullName evidence="13">Ig-like domain-containing protein</fullName>
    </recommendedName>
</protein>
<feature type="domain" description="Ig-like" evidence="13">
    <location>
        <begin position="42"/>
        <end position="128"/>
    </location>
</feature>
<dbReference type="GO" id="GO:0008017">
    <property type="term" value="F:microtubule binding"/>
    <property type="evidence" value="ECO:0007669"/>
    <property type="project" value="InterPro"/>
</dbReference>
<dbReference type="OrthoDB" id="9999940at2759"/>
<dbReference type="Pfam" id="PF13927">
    <property type="entry name" value="Ig_3"/>
    <property type="match status" value="1"/>
</dbReference>
<dbReference type="Gene3D" id="2.60.40.10">
    <property type="entry name" value="Immunoglobulins"/>
    <property type="match status" value="3"/>
</dbReference>
<dbReference type="PANTHER" id="PTHR12231">
    <property type="entry name" value="CTX-RELATED TYPE I TRANSMEMBRANE PROTEIN"/>
    <property type="match status" value="1"/>
</dbReference>
<feature type="compositionally biased region" description="Basic and acidic residues" evidence="11">
    <location>
        <begin position="981"/>
        <end position="1001"/>
    </location>
</feature>
<feature type="compositionally biased region" description="Polar residues" evidence="11">
    <location>
        <begin position="1178"/>
        <end position="1189"/>
    </location>
</feature>
<evidence type="ECO:0000256" key="8">
    <source>
        <dbReference type="ARBA" id="ARBA00023170"/>
    </source>
</evidence>
<evidence type="ECO:0000256" key="2">
    <source>
        <dbReference type="ARBA" id="ARBA00022692"/>
    </source>
</evidence>
<gene>
    <name evidence="14" type="ORF">GPM918_LOCUS845</name>
    <name evidence="15" type="ORF">SRO942_LOCUS845</name>
</gene>
<evidence type="ECO:0000256" key="12">
    <source>
        <dbReference type="SAM" id="Phobius"/>
    </source>
</evidence>
<dbReference type="EMBL" id="CAJOBC010000071">
    <property type="protein sequence ID" value="CAF3530898.1"/>
    <property type="molecule type" value="Genomic_DNA"/>
</dbReference>
<feature type="compositionally biased region" description="Low complexity" evidence="11">
    <location>
        <begin position="508"/>
        <end position="519"/>
    </location>
</feature>
<keyword evidence="4" id="KW-0677">Repeat</keyword>
<dbReference type="SMART" id="SM00408">
    <property type="entry name" value="IGc2"/>
    <property type="match status" value="3"/>
</dbReference>
<feature type="region of interest" description="Disordered" evidence="11">
    <location>
        <begin position="464"/>
        <end position="535"/>
    </location>
</feature>
<evidence type="ECO:0000256" key="9">
    <source>
        <dbReference type="ARBA" id="ARBA00023180"/>
    </source>
</evidence>
<keyword evidence="16" id="KW-1185">Reference proteome</keyword>
<evidence type="ECO:0000256" key="5">
    <source>
        <dbReference type="ARBA" id="ARBA00022989"/>
    </source>
</evidence>
<keyword evidence="3" id="KW-0732">Signal</keyword>
<sequence length="1333" mass="154718">MRKSLKFKTFLFILIKMLLSLFQTLVIVIISIIFVYSKGSPPRLISTNRKIVEGNENELFEMECPVSPEPNLSIQWYKNNEEIDSTWTQIVIKRLLLKFRKLKISDEGLYKCMAVNGFGSITAEIQLNIKSNSTTIIPSNQSDKPFQKSFLPSGEINNGEAPQFLSRSELISTKLIQPEGTTIQLKCLARGKPEPEIKWKKNGKILSEDEYGMTSKQILEIKDLRQSDTGNYTCELSNQNGFINATYIVIVTEKVQFLDNDPENITIESGKKLILNCKIQINDLQTRIQWLKRLPNDYYRSNALVIDSVQYETIQHETPNINEHLISSPFIIQQTRETDSGTYICLVQNNHVMTYKKAFVQVVDIDFRSMSKNSTSSNSTNNNLIYFILIPIFLIGLILLFILCYHRTRRRQKLLKTSNCHPSHRPMINHQQYHNGNGGFMSTNNRVCKDYMININSTASADTLTRTTNNSSNSPQSTANINNQDNYRYSSSKQIKSNNKDKCYAPNSCASSELSETSSGLQLRRRRKKSMDDSTIGSEYKRNYQKWSPKKETIEERKLRTEVPIRHSTLEPNRRLKSREHHRYSSPFVNGQGLSRSENLAVIGPNDKFSQSYLHRLREPVNVTSVAKPQEFAILGKQDKFANNVAYPLRKIPSYEEQSKVVLRHKSSDIHSCGIQTELKQAPNVTFDSNAGRESILVKKRDDLQTEYQRSFNWKQSVIDPANEQLFIEDAKLRDRCTDSILPSSVIDPSEKLMQRSQLAFDSQQQTTPVHVDFEIKNQNRVKNVESQQTKSSIKRDSEYQAKFKPIQNEKRPRTRKAYEAEQVEDRKRKELQLAERAYTDDEGDIDYGLHRKYPHGKLRRWKSEYQTTFKPFWKFDYKNGKWFRDSAAEADGFNPNLFWYKELVSTRKKANEFRENAQADHFSRNYTLQLQGRDNNAWDIDNQQQDDDDSVISVDDRYLEQERVDRQRRREKAHQQEIQSKIHYDYERQQKTSTKDEHIQSENNRPNVTESATQSDGSHQVDKTVYVDNHQRPTEATKAFVRNLGSSSIQHHMAWDSESLYSQDTNPLDMDLKSNTARELRRKHYQLKERDVEDNYGIRTSTDHLENTTVTNKSRGVGTHSSPSKYNQQTDSKWYKNEFRPSTTGTRVAAGRPTYDTHNIERRHLPSNGYVRDYEDNSNNFNYTQSARDNNKLKTEVNNKQQQQQQDSSLNYSKLKSSANHNTSESQRNYQNGQYKNEIPEYYHASGDERKNDKQNQSLQNHLNTLNEGFSTTYNVNRQQDNDDDVLSINSARSLSSSCSLASQTLERAKQNMNKYWGGNNNNNRTQTTVKN</sequence>
<dbReference type="Pfam" id="PF07679">
    <property type="entry name" value="I-set"/>
    <property type="match status" value="1"/>
</dbReference>
<dbReference type="PANTHER" id="PTHR12231:SF253">
    <property type="entry name" value="DPR-INTERACTING PROTEIN ETA, ISOFORM B-RELATED"/>
    <property type="match status" value="1"/>
</dbReference>
<evidence type="ECO:0000256" key="11">
    <source>
        <dbReference type="SAM" id="MobiDB-lite"/>
    </source>
</evidence>
<dbReference type="InterPro" id="IPR003599">
    <property type="entry name" value="Ig_sub"/>
</dbReference>
<evidence type="ECO:0000259" key="13">
    <source>
        <dbReference type="PROSITE" id="PS50835"/>
    </source>
</evidence>
<dbReference type="CDD" id="cd00096">
    <property type="entry name" value="Ig"/>
    <property type="match status" value="1"/>
</dbReference>
<evidence type="ECO:0000256" key="1">
    <source>
        <dbReference type="ARBA" id="ARBA00004167"/>
    </source>
</evidence>
<name>A0A813PC22_9BILA</name>
<dbReference type="Proteomes" id="UP000681722">
    <property type="component" value="Unassembled WGS sequence"/>
</dbReference>
<keyword evidence="6 12" id="KW-0472">Membrane</keyword>
<organism evidence="14 16">
    <name type="scientific">Didymodactylos carnosus</name>
    <dbReference type="NCBI Taxonomy" id="1234261"/>
    <lineage>
        <taxon>Eukaryota</taxon>
        <taxon>Metazoa</taxon>
        <taxon>Spiralia</taxon>
        <taxon>Gnathifera</taxon>
        <taxon>Rotifera</taxon>
        <taxon>Eurotatoria</taxon>
        <taxon>Bdelloidea</taxon>
        <taxon>Philodinida</taxon>
        <taxon>Philodinidae</taxon>
        <taxon>Didymodactylos</taxon>
    </lineage>
</organism>
<dbReference type="InterPro" id="IPR036179">
    <property type="entry name" value="Ig-like_dom_sf"/>
</dbReference>
<comment type="caution">
    <text evidence="14">The sequence shown here is derived from an EMBL/GenBank/DDBJ whole genome shotgun (WGS) entry which is preliminary data.</text>
</comment>
<feature type="transmembrane region" description="Helical" evidence="12">
    <location>
        <begin position="384"/>
        <end position="405"/>
    </location>
</feature>
<feature type="region of interest" description="Disordered" evidence="11">
    <location>
        <begin position="964"/>
        <end position="1022"/>
    </location>
</feature>
<dbReference type="InterPro" id="IPR013098">
    <property type="entry name" value="Ig_I-set"/>
</dbReference>
<evidence type="ECO:0000256" key="3">
    <source>
        <dbReference type="ARBA" id="ARBA00022729"/>
    </source>
</evidence>
<evidence type="ECO:0000313" key="14">
    <source>
        <dbReference type="EMBL" id="CAF0751264.1"/>
    </source>
</evidence>
<feature type="compositionally biased region" description="Polar residues" evidence="11">
    <location>
        <begin position="1108"/>
        <end position="1133"/>
    </location>
</feature>
<feature type="transmembrane region" description="Helical" evidence="12">
    <location>
        <begin position="12"/>
        <end position="36"/>
    </location>
</feature>
<dbReference type="GO" id="GO:0016020">
    <property type="term" value="C:membrane"/>
    <property type="evidence" value="ECO:0007669"/>
    <property type="project" value="UniProtKB-SubCell"/>
</dbReference>
<comment type="subcellular location">
    <subcellularLocation>
        <location evidence="1">Membrane</location>
        <topology evidence="1">Single-pass membrane protein</topology>
    </subcellularLocation>
</comment>
<accession>A0A813PC22</accession>
<evidence type="ECO:0000256" key="10">
    <source>
        <dbReference type="ARBA" id="ARBA00023319"/>
    </source>
</evidence>
<dbReference type="FunFam" id="2.60.40.10:FF:000016">
    <property type="entry name" value="Fibroblast growth factor receptor"/>
    <property type="match status" value="1"/>
</dbReference>
<keyword evidence="7" id="KW-1015">Disulfide bond</keyword>
<dbReference type="InterPro" id="IPR051170">
    <property type="entry name" value="Neural/epithelial_adhesion"/>
</dbReference>
<dbReference type="SMART" id="SM00409">
    <property type="entry name" value="IG"/>
    <property type="match status" value="3"/>
</dbReference>
<evidence type="ECO:0000313" key="15">
    <source>
        <dbReference type="EMBL" id="CAF3530898.1"/>
    </source>
</evidence>
<feature type="region of interest" description="Disordered" evidence="11">
    <location>
        <begin position="1105"/>
        <end position="1236"/>
    </location>
</feature>
<evidence type="ECO:0000256" key="6">
    <source>
        <dbReference type="ARBA" id="ARBA00023136"/>
    </source>
</evidence>
<evidence type="ECO:0000313" key="16">
    <source>
        <dbReference type="Proteomes" id="UP000663829"/>
    </source>
</evidence>
<dbReference type="InterPro" id="IPR007110">
    <property type="entry name" value="Ig-like_dom"/>
</dbReference>
<keyword evidence="8" id="KW-0675">Receptor</keyword>
<feature type="domain" description="Ig-like" evidence="13">
    <location>
        <begin position="253"/>
        <end position="361"/>
    </location>
</feature>
<dbReference type="SUPFAM" id="SSF48726">
    <property type="entry name" value="Immunoglobulin"/>
    <property type="match status" value="3"/>
</dbReference>
<reference evidence="14" key="1">
    <citation type="submission" date="2021-02" db="EMBL/GenBank/DDBJ databases">
        <authorList>
            <person name="Nowell W R."/>
        </authorList>
    </citation>
    <scope>NUCLEOTIDE SEQUENCE</scope>
</reference>
<keyword evidence="9" id="KW-0325">Glycoprotein</keyword>
<proteinExistence type="predicted"/>
<keyword evidence="10" id="KW-0393">Immunoglobulin domain</keyword>
<dbReference type="Proteomes" id="UP000663829">
    <property type="component" value="Unassembled WGS sequence"/>
</dbReference>
<dbReference type="InterPro" id="IPR029136">
    <property type="entry name" value="MDM1"/>
</dbReference>
<feature type="compositionally biased region" description="Polar residues" evidence="11">
    <location>
        <begin position="1208"/>
        <end position="1236"/>
    </location>
</feature>
<dbReference type="Pfam" id="PF15501">
    <property type="entry name" value="MDM1"/>
    <property type="match status" value="1"/>
</dbReference>
<keyword evidence="2 12" id="KW-0812">Transmembrane</keyword>
<dbReference type="InterPro" id="IPR013783">
    <property type="entry name" value="Ig-like_fold"/>
</dbReference>
<dbReference type="EMBL" id="CAJNOQ010000071">
    <property type="protein sequence ID" value="CAF0751264.1"/>
    <property type="molecule type" value="Genomic_DNA"/>
</dbReference>
<feature type="compositionally biased region" description="Low complexity" evidence="11">
    <location>
        <begin position="465"/>
        <end position="480"/>
    </location>
</feature>
<feature type="domain" description="Ig-like" evidence="13">
    <location>
        <begin position="162"/>
        <end position="250"/>
    </location>
</feature>
<evidence type="ECO:0000256" key="7">
    <source>
        <dbReference type="ARBA" id="ARBA00023157"/>
    </source>
</evidence>
<dbReference type="PROSITE" id="PS50835">
    <property type="entry name" value="IG_LIKE"/>
    <property type="match status" value="3"/>
</dbReference>
<dbReference type="GO" id="GO:0046600">
    <property type="term" value="P:negative regulation of centriole replication"/>
    <property type="evidence" value="ECO:0007669"/>
    <property type="project" value="InterPro"/>
</dbReference>
<feature type="region of interest" description="Disordered" evidence="11">
    <location>
        <begin position="804"/>
        <end position="824"/>
    </location>
</feature>
<evidence type="ECO:0000256" key="4">
    <source>
        <dbReference type="ARBA" id="ARBA00022737"/>
    </source>
</evidence>
<keyword evidence="5 12" id="KW-1133">Transmembrane helix</keyword>